<evidence type="ECO:0000313" key="5">
    <source>
        <dbReference type="Proteomes" id="UP001238601"/>
    </source>
</evidence>
<accession>A0A6I4UGD0</accession>
<protein>
    <submittedName>
        <fullName evidence="3">Uncharacterized protein</fullName>
    </submittedName>
</protein>
<comment type="caution">
    <text evidence="3">The sequence shown here is derived from an EMBL/GenBank/DDBJ whole genome shotgun (WGS) entry which is preliminary data.</text>
</comment>
<feature type="transmembrane region" description="Helical" evidence="1">
    <location>
        <begin position="12"/>
        <end position="34"/>
    </location>
</feature>
<keyword evidence="1" id="KW-0472">Membrane</keyword>
<feature type="transmembrane region" description="Helical" evidence="1">
    <location>
        <begin position="40"/>
        <end position="60"/>
    </location>
</feature>
<evidence type="ECO:0000313" key="4">
    <source>
        <dbReference type="Proteomes" id="UP000439914"/>
    </source>
</evidence>
<evidence type="ECO:0000313" key="2">
    <source>
        <dbReference type="EMBL" id="MDQ0564639.1"/>
    </source>
</evidence>
<dbReference type="Proteomes" id="UP001238601">
    <property type="component" value="Unassembled WGS sequence"/>
</dbReference>
<dbReference type="EMBL" id="JAUSWK010000001">
    <property type="protein sequence ID" value="MDQ0564639.1"/>
    <property type="molecule type" value="Genomic_DNA"/>
</dbReference>
<sequence length="158" mass="16950">MEDHDLEPTSMLRYIAAYFAVKLAAAGALLLYAMNFDGEPSIPSTGITIIAVALSVGWFVKAENRPMPGIERLRFAFGNTVAELVLTFAWGSTVFWLTDASFGWEGLSQILGGDGDPEAAKVGLVIGITFGLLPTPIFSALFGWSMTKSLPKTAAHIH</sequence>
<dbReference type="GeneID" id="93684986"/>
<reference evidence="2 5" key="2">
    <citation type="submission" date="2023-07" db="EMBL/GenBank/DDBJ databases">
        <title>Genomic Encyclopedia of Type Strains, Phase IV (KMG-IV): sequencing the most valuable type-strain genomes for metagenomic binning, comparative biology and taxonomic classification.</title>
        <authorList>
            <person name="Goeker M."/>
        </authorList>
    </citation>
    <scope>NUCLEOTIDE SEQUENCE [LARGE SCALE GENOMIC DNA]</scope>
    <source>
        <strain evidence="2 5">DSM 14432</strain>
    </source>
</reference>
<feature type="transmembrane region" description="Helical" evidence="1">
    <location>
        <begin position="81"/>
        <end position="102"/>
    </location>
</feature>
<dbReference type="AlphaFoldDB" id="A0A6I4UGD0"/>
<reference evidence="3 4" key="1">
    <citation type="submission" date="2019-12" db="EMBL/GenBank/DDBJ databases">
        <title>Genomic-based taxomic classification of the family Erythrobacteraceae.</title>
        <authorList>
            <person name="Xu L."/>
        </authorList>
    </citation>
    <scope>NUCLEOTIDE SEQUENCE [LARGE SCALE GENOMIC DNA]</scope>
    <source>
        <strain evidence="3 4">CGMCC 1.8703</strain>
    </source>
</reference>
<keyword evidence="5" id="KW-1185">Reference proteome</keyword>
<dbReference type="NCBIfam" id="NF038216">
    <property type="entry name" value="ABZJ_00895_fam"/>
    <property type="match status" value="1"/>
</dbReference>
<evidence type="ECO:0000256" key="1">
    <source>
        <dbReference type="SAM" id="Phobius"/>
    </source>
</evidence>
<dbReference type="EMBL" id="WTYG01000003">
    <property type="protein sequence ID" value="MXP36333.1"/>
    <property type="molecule type" value="Genomic_DNA"/>
</dbReference>
<feature type="transmembrane region" description="Helical" evidence="1">
    <location>
        <begin position="122"/>
        <end position="144"/>
    </location>
</feature>
<organism evidence="3 4">
    <name type="scientific">Qipengyuania citrea</name>
    <dbReference type="NCBI Taxonomy" id="225971"/>
    <lineage>
        <taxon>Bacteria</taxon>
        <taxon>Pseudomonadati</taxon>
        <taxon>Pseudomonadota</taxon>
        <taxon>Alphaproteobacteria</taxon>
        <taxon>Sphingomonadales</taxon>
        <taxon>Erythrobacteraceae</taxon>
        <taxon>Qipengyuania</taxon>
    </lineage>
</organism>
<dbReference type="InterPro" id="IPR047730">
    <property type="entry name" value="ABZJ_00895-like"/>
</dbReference>
<name>A0A6I4UGD0_9SPHN</name>
<keyword evidence="1" id="KW-0812">Transmembrane</keyword>
<dbReference type="Proteomes" id="UP000439914">
    <property type="component" value="Unassembled WGS sequence"/>
</dbReference>
<gene>
    <name evidence="3" type="ORF">GRI55_11195</name>
    <name evidence="2" type="ORF">QOZ97_000149</name>
</gene>
<dbReference type="RefSeq" id="WP_160767211.1">
    <property type="nucleotide sequence ID" value="NZ_JAUSWK010000001.1"/>
</dbReference>
<keyword evidence="1" id="KW-1133">Transmembrane helix</keyword>
<proteinExistence type="predicted"/>
<evidence type="ECO:0000313" key="3">
    <source>
        <dbReference type="EMBL" id="MXP36333.1"/>
    </source>
</evidence>